<evidence type="ECO:0008006" key="4">
    <source>
        <dbReference type="Google" id="ProtNLM"/>
    </source>
</evidence>
<evidence type="ECO:0000256" key="1">
    <source>
        <dbReference type="SAM" id="MobiDB-lite"/>
    </source>
</evidence>
<reference evidence="2 3" key="1">
    <citation type="journal article" name="Front. Microbiol.">
        <title>Sugar Metabolism of the First Thermophilic Planctomycete Thermogutta terrifontis: Comparative Genomic and Transcriptomic Approaches.</title>
        <authorList>
            <person name="Elcheninov A.G."/>
            <person name="Menzel P."/>
            <person name="Gudbergsdottir S.R."/>
            <person name="Slesarev A.I."/>
            <person name="Kadnikov V.V."/>
            <person name="Krogh A."/>
            <person name="Bonch-Osmolovskaya E.A."/>
            <person name="Peng X."/>
            <person name="Kublanov I.V."/>
        </authorList>
    </citation>
    <scope>NUCLEOTIDE SEQUENCE [LARGE SCALE GENOMIC DNA]</scope>
    <source>
        <strain evidence="2 3">R1</strain>
    </source>
</reference>
<dbReference type="Proteomes" id="UP000215086">
    <property type="component" value="Chromosome"/>
</dbReference>
<dbReference type="AlphaFoldDB" id="A0A286RAR4"/>
<feature type="compositionally biased region" description="Polar residues" evidence="1">
    <location>
        <begin position="131"/>
        <end position="156"/>
    </location>
</feature>
<keyword evidence="3" id="KW-1185">Reference proteome</keyword>
<feature type="compositionally biased region" description="Low complexity" evidence="1">
    <location>
        <begin position="118"/>
        <end position="130"/>
    </location>
</feature>
<dbReference type="RefSeq" id="WP_095413781.1">
    <property type="nucleotide sequence ID" value="NZ_CP018477.1"/>
</dbReference>
<gene>
    <name evidence="2" type="ORF">THTE_0450</name>
</gene>
<organism evidence="2 3">
    <name type="scientific">Thermogutta terrifontis</name>
    <dbReference type="NCBI Taxonomy" id="1331910"/>
    <lineage>
        <taxon>Bacteria</taxon>
        <taxon>Pseudomonadati</taxon>
        <taxon>Planctomycetota</taxon>
        <taxon>Planctomycetia</taxon>
        <taxon>Pirellulales</taxon>
        <taxon>Thermoguttaceae</taxon>
        <taxon>Thermogutta</taxon>
    </lineage>
</organism>
<sequence length="156" mass="15991">MRSSQHSRSNTGDPLRALILGLIAFLGFALVSLPGCSKSDGVTVSGTVTFDGRPVEEGYITLSPADGKGPSAGGPIKQGKFSISGVLPGEKIVSVTGGGKIEFPKSSEEMAQMAAQGQQIQAAPQIPPNAKGNNQKVTITNQGQQTLEINLSSPGT</sequence>
<dbReference type="EMBL" id="CP018477">
    <property type="protein sequence ID" value="ASV73052.1"/>
    <property type="molecule type" value="Genomic_DNA"/>
</dbReference>
<dbReference type="OrthoDB" id="277481at2"/>
<evidence type="ECO:0000313" key="3">
    <source>
        <dbReference type="Proteomes" id="UP000215086"/>
    </source>
</evidence>
<name>A0A286RAR4_9BACT</name>
<proteinExistence type="predicted"/>
<accession>A0A286RAR4</accession>
<evidence type="ECO:0000313" key="2">
    <source>
        <dbReference type="EMBL" id="ASV73052.1"/>
    </source>
</evidence>
<dbReference type="KEGG" id="ttf:THTE_0450"/>
<feature type="region of interest" description="Disordered" evidence="1">
    <location>
        <begin position="118"/>
        <end position="156"/>
    </location>
</feature>
<protein>
    <recommendedName>
        <fullName evidence="4">Carboxypeptidase regulatory-like domain-containing protein</fullName>
    </recommendedName>
</protein>